<dbReference type="EMBL" id="ML986505">
    <property type="protein sequence ID" value="KAF2274132.1"/>
    <property type="molecule type" value="Genomic_DNA"/>
</dbReference>
<organism evidence="2 3">
    <name type="scientific">Westerdykella ornata</name>
    <dbReference type="NCBI Taxonomy" id="318751"/>
    <lineage>
        <taxon>Eukaryota</taxon>
        <taxon>Fungi</taxon>
        <taxon>Dikarya</taxon>
        <taxon>Ascomycota</taxon>
        <taxon>Pezizomycotina</taxon>
        <taxon>Dothideomycetes</taxon>
        <taxon>Pleosporomycetidae</taxon>
        <taxon>Pleosporales</taxon>
        <taxon>Sporormiaceae</taxon>
        <taxon>Westerdykella</taxon>
    </lineage>
</organism>
<reference evidence="2" key="1">
    <citation type="journal article" date="2020" name="Stud. Mycol.">
        <title>101 Dothideomycetes genomes: a test case for predicting lifestyles and emergence of pathogens.</title>
        <authorList>
            <person name="Haridas S."/>
            <person name="Albert R."/>
            <person name="Binder M."/>
            <person name="Bloem J."/>
            <person name="Labutti K."/>
            <person name="Salamov A."/>
            <person name="Andreopoulos B."/>
            <person name="Baker S."/>
            <person name="Barry K."/>
            <person name="Bills G."/>
            <person name="Bluhm B."/>
            <person name="Cannon C."/>
            <person name="Castanera R."/>
            <person name="Culley D."/>
            <person name="Daum C."/>
            <person name="Ezra D."/>
            <person name="Gonzalez J."/>
            <person name="Henrissat B."/>
            <person name="Kuo A."/>
            <person name="Liang C."/>
            <person name="Lipzen A."/>
            <person name="Lutzoni F."/>
            <person name="Magnuson J."/>
            <person name="Mondo S."/>
            <person name="Nolan M."/>
            <person name="Ohm R."/>
            <person name="Pangilinan J."/>
            <person name="Park H.-J."/>
            <person name="Ramirez L."/>
            <person name="Alfaro M."/>
            <person name="Sun H."/>
            <person name="Tritt A."/>
            <person name="Yoshinaga Y."/>
            <person name="Zwiers L.-H."/>
            <person name="Turgeon B."/>
            <person name="Goodwin S."/>
            <person name="Spatafora J."/>
            <person name="Crous P."/>
            <person name="Grigoriev I."/>
        </authorList>
    </citation>
    <scope>NUCLEOTIDE SEQUENCE</scope>
    <source>
        <strain evidence="2">CBS 379.55</strain>
    </source>
</reference>
<dbReference type="OrthoDB" id="68575at2759"/>
<dbReference type="Pfam" id="PF13450">
    <property type="entry name" value="NAD_binding_8"/>
    <property type="match status" value="1"/>
</dbReference>
<dbReference type="Gene3D" id="1.10.405.20">
    <property type="match status" value="1"/>
</dbReference>
<gene>
    <name evidence="2" type="ORF">EI97DRAFT_451931</name>
</gene>
<dbReference type="Gene3D" id="3.50.50.60">
    <property type="entry name" value="FAD/NAD(P)-binding domain"/>
    <property type="match status" value="1"/>
</dbReference>
<dbReference type="SUPFAM" id="SSF51905">
    <property type="entry name" value="FAD/NAD(P)-binding domain"/>
    <property type="match status" value="1"/>
</dbReference>
<keyword evidence="1" id="KW-0732">Signal</keyword>
<name>A0A6A6JCH6_WESOR</name>
<dbReference type="Proteomes" id="UP000800097">
    <property type="component" value="Unassembled WGS sequence"/>
</dbReference>
<evidence type="ECO:0000256" key="1">
    <source>
        <dbReference type="SAM" id="SignalP"/>
    </source>
</evidence>
<evidence type="ECO:0000313" key="2">
    <source>
        <dbReference type="EMBL" id="KAF2274132.1"/>
    </source>
</evidence>
<feature type="chain" id="PRO_5025448084" evidence="1">
    <location>
        <begin position="22"/>
        <end position="491"/>
    </location>
</feature>
<evidence type="ECO:0000313" key="3">
    <source>
        <dbReference type="Proteomes" id="UP000800097"/>
    </source>
</evidence>
<dbReference type="InterPro" id="IPR036188">
    <property type="entry name" value="FAD/NAD-bd_sf"/>
</dbReference>
<dbReference type="Gene3D" id="3.30.70.1990">
    <property type="match status" value="1"/>
</dbReference>
<keyword evidence="3" id="KW-1185">Reference proteome</keyword>
<dbReference type="RefSeq" id="XP_033651671.1">
    <property type="nucleotide sequence ID" value="XM_033800383.1"/>
</dbReference>
<feature type="signal peptide" evidence="1">
    <location>
        <begin position="1"/>
        <end position="21"/>
    </location>
</feature>
<sequence>MSPFRAVLWLTLIYLARHTSARPDEPPEFDAWSYKKDQIIDRDVAIIGGGSAGIYSAISLKDKGKSVIVVERKARIGGHTETYTDPVSGMPIDIGVIVWHDTPIVRAYFERLNVPLIKAGSDIDPSAPPPRSGDYDFRTGQSVNITPLSPEAVGAAFAGYTQQILKYPRLSDGMFLPNPVPDDLVMPFGEFVQKYNLEAVLPTMFQYDPGLGDILTVPTVEIMRYFGLSLVQQLQTGGFLTTQRHNNSELYANAQAELLSTSSLLLSSEVQLALRPSRNTPPVHLVVRTPSGRRLIRAKKLLITIPPKLDFLGPFAPNDEELSVFGRLIKGGYCTSVVKNTGISDDLSVLNRKQDTPYHFPELPAVYEIQRSPAPGLHIAFYGTPRSTLSQPVPDSQVQSDIIAGIKQLQAANPETFNQTEPEFVEFSSHLPFYVQFAPEDTRNGYYGKMYALQGKRNTFWTGASWRTQDSSEIWRFTEQEVLPGLLAALG</sequence>
<protein>
    <submittedName>
        <fullName evidence="2">Amine oxidase, flavin-containing superfamily</fullName>
    </submittedName>
</protein>
<dbReference type="AlphaFoldDB" id="A0A6A6JCH6"/>
<accession>A0A6A6JCH6</accession>
<dbReference type="GeneID" id="54553558"/>
<proteinExistence type="predicted"/>